<keyword evidence="3" id="KW-0378">Hydrolase</keyword>
<reference evidence="5" key="1">
    <citation type="submission" date="2022-12" db="EMBL/GenBank/DDBJ databases">
        <authorList>
            <person name="Bing R.G."/>
            <person name="Willard D.J."/>
            <person name="Manesh M.J.H."/>
            <person name="Laemthong T."/>
            <person name="Crosby J.R."/>
            <person name="Kelly R.M."/>
        </authorList>
    </citation>
    <scope>NUCLEOTIDE SEQUENCE</scope>
    <source>
        <strain evidence="5">DSM 8990</strain>
    </source>
</reference>
<organism evidence="5 6">
    <name type="scientific">Caldicellulosiruptor morganii</name>
    <dbReference type="NCBI Taxonomy" id="1387555"/>
    <lineage>
        <taxon>Bacteria</taxon>
        <taxon>Bacillati</taxon>
        <taxon>Bacillota</taxon>
        <taxon>Bacillota incertae sedis</taxon>
        <taxon>Caldicellulosiruptorales</taxon>
        <taxon>Caldicellulosiruptoraceae</taxon>
        <taxon>Caldicellulosiruptor</taxon>
    </lineage>
</organism>
<sequence length="138" mass="16084">MIDDVIINKIQIIERCLKRINDVYENNPENLLDFTKQDSIVLNIQRACEATIDIAMHICAKFKLGVPQNSREAFEFLIKNSIIDEKLGSRMKAMVGFRNIIVHDYQSIDLRILQSIIEKNLTDFLKFKDAVLNFIKRL</sequence>
<comment type="similarity">
    <text evidence="4">Belongs to the HepT RNase toxin family.</text>
</comment>
<evidence type="ECO:0000313" key="6">
    <source>
        <dbReference type="Proteomes" id="UP001164909"/>
    </source>
</evidence>
<keyword evidence="1" id="KW-1277">Toxin-antitoxin system</keyword>
<protein>
    <submittedName>
        <fullName evidence="5">DUF86 domain-containing protein</fullName>
    </submittedName>
</protein>
<dbReference type="EMBL" id="CP113865">
    <property type="protein sequence ID" value="WAM34170.1"/>
    <property type="molecule type" value="Genomic_DNA"/>
</dbReference>
<dbReference type="PANTHER" id="PTHR33397:SF3">
    <property type="entry name" value="MRNA NUCLEASE HEPT"/>
    <property type="match status" value="1"/>
</dbReference>
<keyword evidence="6" id="KW-1185">Reference proteome</keyword>
<proteinExistence type="inferred from homology"/>
<evidence type="ECO:0000256" key="3">
    <source>
        <dbReference type="ARBA" id="ARBA00022801"/>
    </source>
</evidence>
<dbReference type="InterPro" id="IPR037038">
    <property type="entry name" value="HepT-like_sf"/>
</dbReference>
<dbReference type="Proteomes" id="UP001164909">
    <property type="component" value="Chromosome"/>
</dbReference>
<dbReference type="NCBIfam" id="NF047751">
    <property type="entry name" value="HepT_toxin"/>
    <property type="match status" value="1"/>
</dbReference>
<dbReference type="Gene3D" id="1.20.120.580">
    <property type="entry name" value="bsu32300-like"/>
    <property type="match status" value="1"/>
</dbReference>
<dbReference type="InterPro" id="IPR052379">
    <property type="entry name" value="Type_VII_TA_RNase"/>
</dbReference>
<name>A0ABY7BQT7_9FIRM</name>
<accession>A0ABY7BQT7</accession>
<dbReference type="PANTHER" id="PTHR33397">
    <property type="entry name" value="UPF0331 PROTEIN YUTE"/>
    <property type="match status" value="1"/>
</dbReference>
<gene>
    <name evidence="5" type="ORF">OTK00_000345</name>
</gene>
<evidence type="ECO:0000256" key="4">
    <source>
        <dbReference type="ARBA" id="ARBA00024207"/>
    </source>
</evidence>
<dbReference type="InterPro" id="IPR008201">
    <property type="entry name" value="HepT-like"/>
</dbReference>
<evidence type="ECO:0000256" key="1">
    <source>
        <dbReference type="ARBA" id="ARBA00022649"/>
    </source>
</evidence>
<dbReference type="Pfam" id="PF01934">
    <property type="entry name" value="HepT-like"/>
    <property type="match status" value="1"/>
</dbReference>
<evidence type="ECO:0000313" key="5">
    <source>
        <dbReference type="EMBL" id="WAM34170.1"/>
    </source>
</evidence>
<dbReference type="RefSeq" id="WP_045170491.1">
    <property type="nucleotide sequence ID" value="NZ_CP113865.1"/>
</dbReference>
<evidence type="ECO:0000256" key="2">
    <source>
        <dbReference type="ARBA" id="ARBA00022722"/>
    </source>
</evidence>
<keyword evidence="2" id="KW-0540">Nuclease</keyword>